<proteinExistence type="inferred from homology"/>
<gene>
    <name evidence="2" type="ORF">ABXZ36_15620</name>
</gene>
<protein>
    <recommendedName>
        <fullName evidence="4">Lipoprotein</fullName>
    </recommendedName>
</protein>
<dbReference type="InterPro" id="IPR036423">
    <property type="entry name" value="SOD-like_Cu/Zn_dom_sf"/>
</dbReference>
<dbReference type="Proteomes" id="UP001549799">
    <property type="component" value="Unassembled WGS sequence"/>
</dbReference>
<reference evidence="2 3" key="1">
    <citation type="submission" date="2024-07" db="EMBL/GenBank/DDBJ databases">
        <title>The genome sequence of type strain Sediminicola arcticus GDMCC 1.2805.</title>
        <authorList>
            <person name="Liu Y."/>
        </authorList>
    </citation>
    <scope>NUCLEOTIDE SEQUENCE [LARGE SCALE GENOMIC DNA]</scope>
    <source>
        <strain evidence="2 3">GDMCC 1.2805</strain>
    </source>
</reference>
<organism evidence="2 3">
    <name type="scientific">Sediminicola arcticus</name>
    <dbReference type="NCBI Taxonomy" id="1574308"/>
    <lineage>
        <taxon>Bacteria</taxon>
        <taxon>Pseudomonadati</taxon>
        <taxon>Bacteroidota</taxon>
        <taxon>Flavobacteriia</taxon>
        <taxon>Flavobacteriales</taxon>
        <taxon>Flavobacteriaceae</taxon>
        <taxon>Sediminicola</taxon>
    </lineage>
</organism>
<evidence type="ECO:0000313" key="2">
    <source>
        <dbReference type="EMBL" id="MET6992076.1"/>
    </source>
</evidence>
<dbReference type="EMBL" id="JBEXAE010000013">
    <property type="protein sequence ID" value="MET6992076.1"/>
    <property type="molecule type" value="Genomic_DNA"/>
</dbReference>
<accession>A0ABV2SY40</accession>
<sequence>MKKQYYLIITLFTLILSSCGKDDATDVILAKNVFALSSVSNSNISGNVSFVKYEDGRTEVILQINNSSLDIHPTFIYANSLAEGGAVALTLAPIECDCEESITIVSKWDNGTPVTYEELIAFDGHIKIHQNADNLEVVIAQGNIGVNAQ</sequence>
<comment type="caution">
    <text evidence="2">The sequence shown here is derived from an EMBL/GenBank/DDBJ whole genome shotgun (WGS) entry which is preliminary data.</text>
</comment>
<evidence type="ECO:0008006" key="4">
    <source>
        <dbReference type="Google" id="ProtNLM"/>
    </source>
</evidence>
<keyword evidence="3" id="KW-1185">Reference proteome</keyword>
<name>A0ABV2SY40_9FLAO</name>
<evidence type="ECO:0000313" key="3">
    <source>
        <dbReference type="Proteomes" id="UP001549799"/>
    </source>
</evidence>
<dbReference type="PROSITE" id="PS51257">
    <property type="entry name" value="PROKAR_LIPOPROTEIN"/>
    <property type="match status" value="1"/>
</dbReference>
<evidence type="ECO:0000256" key="1">
    <source>
        <dbReference type="ARBA" id="ARBA00010457"/>
    </source>
</evidence>
<dbReference type="SUPFAM" id="SSF49329">
    <property type="entry name" value="Cu,Zn superoxide dismutase-like"/>
    <property type="match status" value="1"/>
</dbReference>
<comment type="similarity">
    <text evidence="1">Belongs to the Cu-Zn superoxide dismutase family.</text>
</comment>
<dbReference type="RefSeq" id="WP_354616618.1">
    <property type="nucleotide sequence ID" value="NZ_JBEXAE010000013.1"/>
</dbReference>